<organism evidence="2">
    <name type="scientific">Ixodes ricinus</name>
    <name type="common">Common tick</name>
    <name type="synonym">Acarus ricinus</name>
    <dbReference type="NCBI Taxonomy" id="34613"/>
    <lineage>
        <taxon>Eukaryota</taxon>
        <taxon>Metazoa</taxon>
        <taxon>Ecdysozoa</taxon>
        <taxon>Arthropoda</taxon>
        <taxon>Chelicerata</taxon>
        <taxon>Arachnida</taxon>
        <taxon>Acari</taxon>
        <taxon>Parasitiformes</taxon>
        <taxon>Ixodida</taxon>
        <taxon>Ixodoidea</taxon>
        <taxon>Ixodidae</taxon>
        <taxon>Ixodinae</taxon>
        <taxon>Ixodes</taxon>
    </lineage>
</organism>
<sequence>MPLHRIVAVASASSVIPSLLPAAQATNGPSHQKRPRASSSNAVSATTSPRTSMEWSATWFTMRRDDSSSAGTVPCFLQVGELPARRKSAAYWKPQPTISSNAVCAPSSLGISVKCSITSSFIVMNDLSASNVQHPFPKQKT</sequence>
<dbReference type="AlphaFoldDB" id="A0A6B0UU58"/>
<evidence type="ECO:0000256" key="1">
    <source>
        <dbReference type="SAM" id="MobiDB-lite"/>
    </source>
</evidence>
<evidence type="ECO:0000313" key="2">
    <source>
        <dbReference type="EMBL" id="MXU93061.1"/>
    </source>
</evidence>
<reference evidence="2" key="1">
    <citation type="submission" date="2019-12" db="EMBL/GenBank/DDBJ databases">
        <title>An insight into the sialome of adult female Ixodes ricinus ticks feeding for 6 days.</title>
        <authorList>
            <person name="Perner J."/>
            <person name="Ribeiro J.M.C."/>
        </authorList>
    </citation>
    <scope>NUCLEOTIDE SEQUENCE</scope>
    <source>
        <strain evidence="2">Semi-engorged</strain>
        <tissue evidence="2">Salivary glands</tissue>
    </source>
</reference>
<feature type="region of interest" description="Disordered" evidence="1">
    <location>
        <begin position="23"/>
        <end position="52"/>
    </location>
</feature>
<proteinExistence type="predicted"/>
<accession>A0A6B0UU58</accession>
<feature type="compositionally biased region" description="Low complexity" evidence="1">
    <location>
        <begin position="37"/>
        <end position="48"/>
    </location>
</feature>
<name>A0A6B0UU58_IXORI</name>
<protein>
    <submittedName>
        <fullName evidence="2">Putative secreted protein</fullName>
    </submittedName>
</protein>
<dbReference type="EMBL" id="GIFC01010978">
    <property type="protein sequence ID" value="MXU93061.1"/>
    <property type="molecule type" value="Transcribed_RNA"/>
</dbReference>